<evidence type="ECO:0000256" key="5">
    <source>
        <dbReference type="ARBA" id="ARBA00022777"/>
    </source>
</evidence>
<protein>
    <recommendedName>
        <fullName evidence="8">Thymidylate kinase</fullName>
        <ecNumber evidence="8">2.7.4.9</ecNumber>
    </recommendedName>
    <alternativeName>
        <fullName evidence="8">dTMP kinase</fullName>
    </alternativeName>
</protein>
<dbReference type="HOGENOM" id="CLU_049131_0_2_0"/>
<keyword evidence="5 8" id="KW-0418">Kinase</keyword>
<dbReference type="HAMAP" id="MF_00165">
    <property type="entry name" value="Thymidylate_kinase"/>
    <property type="match status" value="1"/>
</dbReference>
<dbReference type="STRING" id="309803.CTN_1468"/>
<dbReference type="InterPro" id="IPR027417">
    <property type="entry name" value="P-loop_NTPase"/>
</dbReference>
<evidence type="ECO:0000256" key="7">
    <source>
        <dbReference type="ARBA" id="ARBA00048743"/>
    </source>
</evidence>
<evidence type="ECO:0000256" key="3">
    <source>
        <dbReference type="ARBA" id="ARBA00022727"/>
    </source>
</evidence>
<keyword evidence="3 8" id="KW-0545">Nucleotide biosynthesis</keyword>
<dbReference type="NCBIfam" id="TIGR00041">
    <property type="entry name" value="DTMP_kinase"/>
    <property type="match status" value="1"/>
</dbReference>
<dbReference type="InterPro" id="IPR018095">
    <property type="entry name" value="Thymidylate_kin_CS"/>
</dbReference>
<dbReference type="GO" id="GO:0004798">
    <property type="term" value="F:dTMP kinase activity"/>
    <property type="evidence" value="ECO:0007669"/>
    <property type="project" value="UniProtKB-UniRule"/>
</dbReference>
<dbReference type="EMBL" id="CP000916">
    <property type="protein sequence ID" value="ACM23644.1"/>
    <property type="molecule type" value="Genomic_DNA"/>
</dbReference>
<evidence type="ECO:0000256" key="8">
    <source>
        <dbReference type="HAMAP-Rule" id="MF_00165"/>
    </source>
</evidence>
<evidence type="ECO:0000256" key="2">
    <source>
        <dbReference type="ARBA" id="ARBA00022679"/>
    </source>
</evidence>
<dbReference type="AlphaFoldDB" id="B9K9L1"/>
<dbReference type="GO" id="GO:0005829">
    <property type="term" value="C:cytosol"/>
    <property type="evidence" value="ECO:0007669"/>
    <property type="project" value="TreeGrafter"/>
</dbReference>
<dbReference type="eggNOG" id="COG0125">
    <property type="taxonomic scope" value="Bacteria"/>
</dbReference>
<evidence type="ECO:0000313" key="11">
    <source>
        <dbReference type="Proteomes" id="UP000000445"/>
    </source>
</evidence>
<proteinExistence type="inferred from homology"/>
<dbReference type="GO" id="GO:0006233">
    <property type="term" value="P:dTDP biosynthetic process"/>
    <property type="evidence" value="ECO:0007669"/>
    <property type="project" value="InterPro"/>
</dbReference>
<dbReference type="InterPro" id="IPR018094">
    <property type="entry name" value="Thymidylate_kinase"/>
</dbReference>
<dbReference type="EC" id="2.7.4.9" evidence="8"/>
<comment type="similarity">
    <text evidence="1 8">Belongs to the thymidylate kinase family.</text>
</comment>
<comment type="function">
    <text evidence="8">Phosphorylation of dTMP to form dTDP in both de novo and salvage pathways of dTTP synthesis.</text>
</comment>
<sequence>MTPKAELLLFLASRNLLVEDIKHYLFRGYFVVLDRYVDSSVAYQGFGRGLGKEVVEKLNAFATDGLIPDVTFYIDIDVETALRRKGELNRFEKREFLERVRKGYLLLAEEHPERIVILDGNRTVEEIHRMVVEEIERRWKFDG</sequence>
<feature type="domain" description="Thymidylate kinase-like" evidence="9">
    <location>
        <begin position="2"/>
        <end position="130"/>
    </location>
</feature>
<keyword evidence="2 8" id="KW-0808">Transferase</keyword>
<dbReference type="GO" id="GO:0006227">
    <property type="term" value="P:dUDP biosynthetic process"/>
    <property type="evidence" value="ECO:0007669"/>
    <property type="project" value="TreeGrafter"/>
</dbReference>
<organism evidence="10 11">
    <name type="scientific">Thermotoga neapolitana (strain ATCC 49049 / DSM 4359 / NBRC 107923 / NS-E)</name>
    <dbReference type="NCBI Taxonomy" id="309803"/>
    <lineage>
        <taxon>Bacteria</taxon>
        <taxon>Thermotogati</taxon>
        <taxon>Thermotogota</taxon>
        <taxon>Thermotogae</taxon>
        <taxon>Thermotogales</taxon>
        <taxon>Thermotogaceae</taxon>
        <taxon>Thermotoga</taxon>
    </lineage>
</organism>
<comment type="caution">
    <text evidence="8">Lacks conserved residue(s) required for the propagation of feature annotation.</text>
</comment>
<dbReference type="InterPro" id="IPR039430">
    <property type="entry name" value="Thymidylate_kin-like_dom"/>
</dbReference>
<dbReference type="Pfam" id="PF02223">
    <property type="entry name" value="Thymidylate_kin"/>
    <property type="match status" value="1"/>
</dbReference>
<dbReference type="PANTHER" id="PTHR10344">
    <property type="entry name" value="THYMIDYLATE KINASE"/>
    <property type="match status" value="1"/>
</dbReference>
<evidence type="ECO:0000259" key="9">
    <source>
        <dbReference type="Pfam" id="PF02223"/>
    </source>
</evidence>
<dbReference type="Proteomes" id="UP000000445">
    <property type="component" value="Chromosome"/>
</dbReference>
<dbReference type="KEGG" id="tna:CTN_1468"/>
<dbReference type="PROSITE" id="PS01331">
    <property type="entry name" value="THYMIDYLATE_KINASE"/>
    <property type="match status" value="1"/>
</dbReference>
<dbReference type="SUPFAM" id="SSF52540">
    <property type="entry name" value="P-loop containing nucleoside triphosphate hydrolases"/>
    <property type="match status" value="1"/>
</dbReference>
<dbReference type="GO" id="GO:0006235">
    <property type="term" value="P:dTTP biosynthetic process"/>
    <property type="evidence" value="ECO:0007669"/>
    <property type="project" value="UniProtKB-UniRule"/>
</dbReference>
<evidence type="ECO:0000256" key="4">
    <source>
        <dbReference type="ARBA" id="ARBA00022741"/>
    </source>
</evidence>
<accession>B9K9L1</accession>
<dbReference type="Gene3D" id="3.40.50.300">
    <property type="entry name" value="P-loop containing nucleotide triphosphate hydrolases"/>
    <property type="match status" value="1"/>
</dbReference>
<keyword evidence="11" id="KW-1185">Reference proteome</keyword>
<gene>
    <name evidence="8" type="primary">tmk</name>
    <name evidence="10" type="ordered locus">CTN_1468</name>
</gene>
<evidence type="ECO:0000313" key="10">
    <source>
        <dbReference type="EMBL" id="ACM23644.1"/>
    </source>
</evidence>
<keyword evidence="6 8" id="KW-0067">ATP-binding</keyword>
<reference evidence="10 11" key="1">
    <citation type="journal article" date="2009" name="Biosci. Biotechnol. Biochem.">
        <title>WeGAS: a web-based microbial genome annotation system.</title>
        <authorList>
            <person name="Lee D."/>
            <person name="Seo H."/>
            <person name="Park C."/>
            <person name="Park K."/>
        </authorList>
    </citation>
    <scope>NUCLEOTIDE SEQUENCE [LARGE SCALE GENOMIC DNA]</scope>
    <source>
        <strain evidence="11">ATCC 49049 / DSM 4359 / NBRC 107923 / NS-E</strain>
    </source>
</reference>
<evidence type="ECO:0000256" key="1">
    <source>
        <dbReference type="ARBA" id="ARBA00009776"/>
    </source>
</evidence>
<keyword evidence="4 8" id="KW-0547">Nucleotide-binding</keyword>
<dbReference type="GO" id="GO:0005524">
    <property type="term" value="F:ATP binding"/>
    <property type="evidence" value="ECO:0007669"/>
    <property type="project" value="UniProtKB-UniRule"/>
</dbReference>
<dbReference type="CDD" id="cd01672">
    <property type="entry name" value="TMPK"/>
    <property type="match status" value="1"/>
</dbReference>
<comment type="catalytic activity">
    <reaction evidence="7 8">
        <text>dTMP + ATP = dTDP + ADP</text>
        <dbReference type="Rhea" id="RHEA:13517"/>
        <dbReference type="ChEBI" id="CHEBI:30616"/>
        <dbReference type="ChEBI" id="CHEBI:58369"/>
        <dbReference type="ChEBI" id="CHEBI:63528"/>
        <dbReference type="ChEBI" id="CHEBI:456216"/>
        <dbReference type="EC" id="2.7.4.9"/>
    </reaction>
</comment>
<dbReference type="PANTHER" id="PTHR10344:SF4">
    <property type="entry name" value="UMP-CMP KINASE 2, MITOCHONDRIAL"/>
    <property type="match status" value="1"/>
</dbReference>
<evidence type="ECO:0000256" key="6">
    <source>
        <dbReference type="ARBA" id="ARBA00022840"/>
    </source>
</evidence>
<name>B9K9L1_THENN</name>